<dbReference type="EMBL" id="CP075371">
    <property type="protein sequence ID" value="QVT79048.1"/>
    <property type="molecule type" value="Genomic_DNA"/>
</dbReference>
<proteinExistence type="predicted"/>
<name>A0ABX8EEZ3_9ACTN</name>
<evidence type="ECO:0000259" key="1">
    <source>
        <dbReference type="Pfam" id="PF13454"/>
    </source>
</evidence>
<dbReference type="Proteomes" id="UP000679307">
    <property type="component" value="Chromosome"/>
</dbReference>
<sequence>MTTISIIGGGASGTLTAVHLLHASRGSDLRVVLHERGPAVARGVAYATTDERHLLNVRSRDMSAFPDDPGHLVEWALATGRPVDPLGFLPRATYAAYLDHLLAGADDGRLTVRTEDVTDVLPAPVGPGYYVRGPQGTTRADGVVLAYGNLSPRALTGTDGPLPEATWHLPSAWDTTALDALADDATVVLVGSGLTAVDAATTLLDGGARRRVVMLSRNGLLPRAHLPLPCSTSWVTQAPTGPLTADGLAALVTAQVERAHERGVCWRSVVDGLRGTTQRLWLRLDTAERARFVREQARGWEVLRHRMAPEVAARIRAYADQGRLEVVGGGLTAVADLGARARVALPGGRSVDADAVVNCTGPLTDLDATTVPLLAAMRRRRLLARDALGLGVACLPDGTVLDDQGLVVPDLHVVGPPRKGALWETTAVPEIRSQAADLAERLAGRHARQTVPA</sequence>
<dbReference type="InterPro" id="IPR052189">
    <property type="entry name" value="L-asp_N-monooxygenase_NS-form"/>
</dbReference>
<organism evidence="2 3">
    <name type="scientific">Nocardioides aquaticus</name>
    <dbReference type="NCBI Taxonomy" id="160826"/>
    <lineage>
        <taxon>Bacteria</taxon>
        <taxon>Bacillati</taxon>
        <taxon>Actinomycetota</taxon>
        <taxon>Actinomycetes</taxon>
        <taxon>Propionibacteriales</taxon>
        <taxon>Nocardioidaceae</taxon>
        <taxon>Nocardioides</taxon>
    </lineage>
</organism>
<evidence type="ECO:0000313" key="3">
    <source>
        <dbReference type="Proteomes" id="UP000679307"/>
    </source>
</evidence>
<protein>
    <recommendedName>
        <fullName evidence="1">FAD-dependent urate hydroxylase HpyO/Asp monooxygenase CreE-like FAD/NAD(P)-binding domain-containing protein</fullName>
    </recommendedName>
</protein>
<accession>A0ABX8EEZ3</accession>
<reference evidence="2 3" key="1">
    <citation type="submission" date="2021-05" db="EMBL/GenBank/DDBJ databases">
        <title>Complete genome of Nocardioides aquaticus KCTC 9944T isolated from meromictic and hypersaline Ekho Lake, Antarctica.</title>
        <authorList>
            <person name="Hwang K."/>
            <person name="Kim K.M."/>
            <person name="Choe H."/>
        </authorList>
    </citation>
    <scope>NUCLEOTIDE SEQUENCE [LARGE SCALE GENOMIC DNA]</scope>
    <source>
        <strain evidence="2 3">KCTC 9944</strain>
    </source>
</reference>
<dbReference type="InterPro" id="IPR038732">
    <property type="entry name" value="HpyO/CreE_NAD-binding"/>
</dbReference>
<evidence type="ECO:0000313" key="2">
    <source>
        <dbReference type="EMBL" id="QVT79048.1"/>
    </source>
</evidence>
<dbReference type="RefSeq" id="WP_246535887.1">
    <property type="nucleotide sequence ID" value="NZ_CP075371.1"/>
</dbReference>
<keyword evidence="3" id="KW-1185">Reference proteome</keyword>
<dbReference type="Pfam" id="PF13454">
    <property type="entry name" value="NAD_binding_9"/>
    <property type="match status" value="1"/>
</dbReference>
<gene>
    <name evidence="2" type="ORF">ENKNEFLB_01428</name>
</gene>
<feature type="domain" description="FAD-dependent urate hydroxylase HpyO/Asp monooxygenase CreE-like FAD/NAD(P)-binding" evidence="1">
    <location>
        <begin position="6"/>
        <end position="149"/>
    </location>
</feature>
<dbReference type="PANTHER" id="PTHR40254:SF1">
    <property type="entry name" value="BLR0577 PROTEIN"/>
    <property type="match status" value="1"/>
</dbReference>
<dbReference type="PANTHER" id="PTHR40254">
    <property type="entry name" value="BLR0577 PROTEIN"/>
    <property type="match status" value="1"/>
</dbReference>